<dbReference type="AlphaFoldDB" id="A0A0F6HAI3"/>
<reference evidence="1 2" key="1">
    <citation type="submission" date="2012-09" db="EMBL/GenBank/DDBJ databases">
        <authorList>
            <person name="Harkins D.M."/>
            <person name="Durkin A.S."/>
            <person name="Brinkac L.M."/>
            <person name="Selengut J.D."/>
            <person name="Sanka R."/>
            <person name="DePew J."/>
            <person name="Purushe J."/>
            <person name="Chanthongthip A."/>
            <person name="Lattana O."/>
            <person name="Phetsouvanh R."/>
            <person name="Newton P.N."/>
            <person name="Vinetz J.M."/>
            <person name="Sutton G.G."/>
            <person name="Nelson W.C."/>
            <person name="Fouts D.E."/>
        </authorList>
    </citation>
    <scope>NUCLEOTIDE SEQUENCE [LARGE SCALE GENOMIC DNA]</scope>
    <source>
        <strain evidence="1 2">UI 12621</strain>
    </source>
</reference>
<evidence type="ECO:0000313" key="1">
    <source>
        <dbReference type="EMBL" id="EKO25283.1"/>
    </source>
</evidence>
<accession>A0A0F6HAI3</accession>
<gene>
    <name evidence="1" type="ORF">LEP1GSC104_3720</name>
</gene>
<sequence length="51" mass="6242">MIKSSYFIFQQYEILRKKIEVNRIAGPRFSVLIHKLKVYLKTKSFYKFNLL</sequence>
<proteinExistence type="predicted"/>
<protein>
    <submittedName>
        <fullName evidence="1">Uncharacterized protein</fullName>
    </submittedName>
</protein>
<comment type="caution">
    <text evidence="1">The sequence shown here is derived from an EMBL/GenBank/DDBJ whole genome shotgun (WGS) entry which is preliminary data.</text>
</comment>
<dbReference type="EMBL" id="AHNQ02000025">
    <property type="protein sequence ID" value="EKO25283.1"/>
    <property type="molecule type" value="Genomic_DNA"/>
</dbReference>
<dbReference type="Proteomes" id="UP000006324">
    <property type="component" value="Unassembled WGS sequence"/>
</dbReference>
<organism evidence="1 2">
    <name type="scientific">Leptospira interrogans str. UI 12621</name>
    <dbReference type="NCBI Taxonomy" id="1049937"/>
    <lineage>
        <taxon>Bacteria</taxon>
        <taxon>Pseudomonadati</taxon>
        <taxon>Spirochaetota</taxon>
        <taxon>Spirochaetia</taxon>
        <taxon>Leptospirales</taxon>
        <taxon>Leptospiraceae</taxon>
        <taxon>Leptospira</taxon>
    </lineage>
</organism>
<evidence type="ECO:0000313" key="2">
    <source>
        <dbReference type="Proteomes" id="UP000006324"/>
    </source>
</evidence>
<name>A0A0F6HAI3_LEPIR</name>